<protein>
    <recommendedName>
        <fullName evidence="3">Triacylglycerol lipase</fullName>
    </recommendedName>
</protein>
<accession>A0A833SH81</accession>
<dbReference type="Gene3D" id="3.40.50.1820">
    <property type="entry name" value="alpha/beta hydrolase"/>
    <property type="match status" value="1"/>
</dbReference>
<name>A0A833SH81_9HYME</name>
<dbReference type="OrthoDB" id="7604551at2759"/>
<sequence length="87" mass="10348">MKKYGKIHPPDYNLSNVKLPVYLYYGANDKFVDVQNLYQLHEALPNAQKFLVPSNDFAHLDFVWGKHADIWVYNKILSLMERHRKEI</sequence>
<dbReference type="PANTHER" id="PTHR11005">
    <property type="entry name" value="LYSOSOMAL ACID LIPASE-RELATED"/>
    <property type="match status" value="1"/>
</dbReference>
<proteinExistence type="predicted"/>
<gene>
    <name evidence="1" type="ORF">E2986_10921</name>
</gene>
<organism evidence="1 2">
    <name type="scientific">Frieseomelitta varia</name>
    <dbReference type="NCBI Taxonomy" id="561572"/>
    <lineage>
        <taxon>Eukaryota</taxon>
        <taxon>Metazoa</taxon>
        <taxon>Ecdysozoa</taxon>
        <taxon>Arthropoda</taxon>
        <taxon>Hexapoda</taxon>
        <taxon>Insecta</taxon>
        <taxon>Pterygota</taxon>
        <taxon>Neoptera</taxon>
        <taxon>Endopterygota</taxon>
        <taxon>Hymenoptera</taxon>
        <taxon>Apocrita</taxon>
        <taxon>Aculeata</taxon>
        <taxon>Apoidea</taxon>
        <taxon>Anthophila</taxon>
        <taxon>Apidae</taxon>
        <taxon>Frieseomelitta</taxon>
    </lineage>
</organism>
<dbReference type="AlphaFoldDB" id="A0A833SH81"/>
<evidence type="ECO:0008006" key="3">
    <source>
        <dbReference type="Google" id="ProtNLM"/>
    </source>
</evidence>
<evidence type="ECO:0000313" key="2">
    <source>
        <dbReference type="Proteomes" id="UP000655588"/>
    </source>
</evidence>
<dbReference type="Proteomes" id="UP000655588">
    <property type="component" value="Unassembled WGS sequence"/>
</dbReference>
<dbReference type="InterPro" id="IPR029058">
    <property type="entry name" value="AB_hydrolase_fold"/>
</dbReference>
<dbReference type="EMBL" id="WNWW01000305">
    <property type="protein sequence ID" value="KAF3426648.1"/>
    <property type="molecule type" value="Genomic_DNA"/>
</dbReference>
<keyword evidence="2" id="KW-1185">Reference proteome</keyword>
<dbReference type="SUPFAM" id="SSF53474">
    <property type="entry name" value="alpha/beta-Hydrolases"/>
    <property type="match status" value="1"/>
</dbReference>
<comment type="caution">
    <text evidence="1">The sequence shown here is derived from an EMBL/GenBank/DDBJ whole genome shotgun (WGS) entry which is preliminary data.</text>
</comment>
<evidence type="ECO:0000313" key="1">
    <source>
        <dbReference type="EMBL" id="KAF3426648.1"/>
    </source>
</evidence>
<reference evidence="1" key="1">
    <citation type="submission" date="2019-11" db="EMBL/GenBank/DDBJ databases">
        <title>The nuclear and mitochondrial genomes of Frieseomelitta varia - a highly eusocial stingless bee (Meliponini) with a permanently sterile worker caste.</title>
        <authorList>
            <person name="Freitas F.C.P."/>
            <person name="Lourenco A.P."/>
            <person name="Nunes F.M.F."/>
            <person name="Paschoal A.R."/>
            <person name="Abreu F.C.P."/>
            <person name="Barbin F.O."/>
            <person name="Bataglia L."/>
            <person name="Cardoso-Junior C.A.M."/>
            <person name="Cervoni M.S."/>
            <person name="Silva S.R."/>
            <person name="Dalarmi F."/>
            <person name="Del Lama M.A."/>
            <person name="Depintor T.S."/>
            <person name="Ferreira K.M."/>
            <person name="Goria P.S."/>
            <person name="Jaskot M.C."/>
            <person name="Lago D.C."/>
            <person name="Luna-Lucena D."/>
            <person name="Moda L.M."/>
            <person name="Nascimento L."/>
            <person name="Pedrino M."/>
            <person name="Rabico F.O."/>
            <person name="Sanches F.C."/>
            <person name="Santos D.E."/>
            <person name="Santos C.G."/>
            <person name="Vieira J."/>
            <person name="Lopes T.F."/>
            <person name="Barchuk A.R."/>
            <person name="Hartfelder K."/>
            <person name="Simoes Z.L.P."/>
            <person name="Bitondi M.M.G."/>
            <person name="Pinheiro D.G."/>
        </authorList>
    </citation>
    <scope>NUCLEOTIDE SEQUENCE</scope>
    <source>
        <strain evidence="1">USP_RPSP 00005682</strain>
        <tissue evidence="1">Whole individual</tissue>
    </source>
</reference>